<evidence type="ECO:0000313" key="2">
    <source>
        <dbReference type="Proteomes" id="UP001280121"/>
    </source>
</evidence>
<proteinExistence type="predicted"/>
<accession>A0AAD9WY30</accession>
<dbReference type="Proteomes" id="UP001280121">
    <property type="component" value="Unassembled WGS sequence"/>
</dbReference>
<evidence type="ECO:0000313" key="1">
    <source>
        <dbReference type="EMBL" id="KAK2648149.1"/>
    </source>
</evidence>
<sequence length="101" mass="11135">MFGTLEILRVHYACSLDVSSAYVWSMEYLADLYVENQVISVGFVIRNHLGWMMASSVERIQASFSPLVAKVVAVLGIVCAVESVLVPFELETDALLCGQFS</sequence>
<dbReference type="AlphaFoldDB" id="A0AAD9WY30"/>
<protein>
    <submittedName>
        <fullName evidence="1">Uncharacterized protein</fullName>
    </submittedName>
</protein>
<organism evidence="1 2">
    <name type="scientific">Dipteronia dyeriana</name>
    <dbReference type="NCBI Taxonomy" id="168575"/>
    <lineage>
        <taxon>Eukaryota</taxon>
        <taxon>Viridiplantae</taxon>
        <taxon>Streptophyta</taxon>
        <taxon>Embryophyta</taxon>
        <taxon>Tracheophyta</taxon>
        <taxon>Spermatophyta</taxon>
        <taxon>Magnoliopsida</taxon>
        <taxon>eudicotyledons</taxon>
        <taxon>Gunneridae</taxon>
        <taxon>Pentapetalae</taxon>
        <taxon>rosids</taxon>
        <taxon>malvids</taxon>
        <taxon>Sapindales</taxon>
        <taxon>Sapindaceae</taxon>
        <taxon>Hippocastanoideae</taxon>
        <taxon>Acereae</taxon>
        <taxon>Dipteronia</taxon>
    </lineage>
</organism>
<dbReference type="EMBL" id="JANJYI010000005">
    <property type="protein sequence ID" value="KAK2648149.1"/>
    <property type="molecule type" value="Genomic_DNA"/>
</dbReference>
<reference evidence="1" key="1">
    <citation type="journal article" date="2023" name="Plant J.">
        <title>Genome sequences and population genomics provide insights into the demographic history, inbreeding, and mutation load of two 'living fossil' tree species of Dipteronia.</title>
        <authorList>
            <person name="Feng Y."/>
            <person name="Comes H.P."/>
            <person name="Chen J."/>
            <person name="Zhu S."/>
            <person name="Lu R."/>
            <person name="Zhang X."/>
            <person name="Li P."/>
            <person name="Qiu J."/>
            <person name="Olsen K.M."/>
            <person name="Qiu Y."/>
        </authorList>
    </citation>
    <scope>NUCLEOTIDE SEQUENCE</scope>
    <source>
        <strain evidence="1">KIB01</strain>
    </source>
</reference>
<keyword evidence="2" id="KW-1185">Reference proteome</keyword>
<name>A0AAD9WY30_9ROSI</name>
<gene>
    <name evidence="1" type="ORF">Ddye_015638</name>
</gene>
<comment type="caution">
    <text evidence="1">The sequence shown here is derived from an EMBL/GenBank/DDBJ whole genome shotgun (WGS) entry which is preliminary data.</text>
</comment>